<gene>
    <name evidence="1" type="ORF">GCM10009663_56910</name>
</gene>
<evidence type="ECO:0000313" key="2">
    <source>
        <dbReference type="Proteomes" id="UP001499987"/>
    </source>
</evidence>
<protein>
    <recommendedName>
        <fullName evidence="3">Nuclear transport factor 2 family protein</fullName>
    </recommendedName>
</protein>
<reference evidence="1 2" key="1">
    <citation type="journal article" date="2019" name="Int. J. Syst. Evol. Microbiol.">
        <title>The Global Catalogue of Microorganisms (GCM) 10K type strain sequencing project: providing services to taxonomists for standard genome sequencing and annotation.</title>
        <authorList>
            <consortium name="The Broad Institute Genomics Platform"/>
            <consortium name="The Broad Institute Genome Sequencing Center for Infectious Disease"/>
            <person name="Wu L."/>
            <person name="Ma J."/>
        </authorList>
    </citation>
    <scope>NUCLEOTIDE SEQUENCE [LARGE SCALE GENOMIC DNA]</scope>
    <source>
        <strain evidence="1 2">JCM 13002</strain>
    </source>
</reference>
<dbReference type="Gene3D" id="3.10.450.50">
    <property type="match status" value="1"/>
</dbReference>
<dbReference type="Proteomes" id="UP001499987">
    <property type="component" value="Unassembled WGS sequence"/>
</dbReference>
<proteinExistence type="predicted"/>
<keyword evidence="2" id="KW-1185">Reference proteome</keyword>
<sequence length="148" mass="16186">MTTTASAATARAAAPDEETVRRLAGLLVDFLRTGVPPQGLFTADVLCDLTVPQWRLQATGPEGVAALRRAGHPATGTVPRSRVDRTGTGFTIEVEERWEAGGDHWYCRELMRADVRDGAISEISVYCTGDWDSAQQRRHAEEVPLIRP</sequence>
<evidence type="ECO:0000313" key="1">
    <source>
        <dbReference type="EMBL" id="GAA1107614.1"/>
    </source>
</evidence>
<evidence type="ECO:0008006" key="3">
    <source>
        <dbReference type="Google" id="ProtNLM"/>
    </source>
</evidence>
<name>A0ABN1TZ25_9ACTN</name>
<comment type="caution">
    <text evidence="1">The sequence shown here is derived from an EMBL/GenBank/DDBJ whole genome shotgun (WGS) entry which is preliminary data.</text>
</comment>
<dbReference type="EMBL" id="BAAALD010000070">
    <property type="protein sequence ID" value="GAA1107614.1"/>
    <property type="molecule type" value="Genomic_DNA"/>
</dbReference>
<organism evidence="1 2">
    <name type="scientific">Kitasatospora arboriphila</name>
    <dbReference type="NCBI Taxonomy" id="258052"/>
    <lineage>
        <taxon>Bacteria</taxon>
        <taxon>Bacillati</taxon>
        <taxon>Actinomycetota</taxon>
        <taxon>Actinomycetes</taxon>
        <taxon>Kitasatosporales</taxon>
        <taxon>Streptomycetaceae</taxon>
        <taxon>Kitasatospora</taxon>
    </lineage>
</organism>
<accession>A0ABN1TZ25</accession>
<dbReference type="RefSeq" id="WP_344626556.1">
    <property type="nucleotide sequence ID" value="NZ_BAAALD010000070.1"/>
</dbReference>